<dbReference type="AlphaFoldDB" id="A0A1I5VD99"/>
<dbReference type="RefSeq" id="WP_244887620.1">
    <property type="nucleotide sequence ID" value="NZ_FOXW01000001.1"/>
</dbReference>
<organism evidence="1 2">
    <name type="scientific">Desemzia incerta</name>
    <dbReference type="NCBI Taxonomy" id="82801"/>
    <lineage>
        <taxon>Bacteria</taxon>
        <taxon>Bacillati</taxon>
        <taxon>Bacillota</taxon>
        <taxon>Bacilli</taxon>
        <taxon>Lactobacillales</taxon>
        <taxon>Carnobacteriaceae</taxon>
        <taxon>Desemzia</taxon>
    </lineage>
</organism>
<dbReference type="Proteomes" id="UP000199136">
    <property type="component" value="Unassembled WGS sequence"/>
</dbReference>
<keyword evidence="2" id="KW-1185">Reference proteome</keyword>
<accession>A0A1I5VD99</accession>
<reference evidence="1 2" key="1">
    <citation type="submission" date="2016-10" db="EMBL/GenBank/DDBJ databases">
        <authorList>
            <person name="de Groot N.N."/>
        </authorList>
    </citation>
    <scope>NUCLEOTIDE SEQUENCE [LARGE SCALE GENOMIC DNA]</scope>
    <source>
        <strain evidence="1 2">DSM 20581</strain>
    </source>
</reference>
<name>A0A1I5VD99_9LACT</name>
<dbReference type="EMBL" id="FOXW01000001">
    <property type="protein sequence ID" value="SFQ05382.1"/>
    <property type="molecule type" value="Genomic_DNA"/>
</dbReference>
<sequence length="63" mass="7124">MNQKFDELKQKLKSVDKAQVGDLMKDFERAKDDGKINEKERQELMDAAKNAIGGKDHSKGFGL</sequence>
<dbReference type="STRING" id="82801.SAMN04488506_0481"/>
<evidence type="ECO:0000313" key="1">
    <source>
        <dbReference type="EMBL" id="SFQ05382.1"/>
    </source>
</evidence>
<gene>
    <name evidence="1" type="ORF">SAMN04488506_0481</name>
</gene>
<protein>
    <submittedName>
        <fullName evidence="1">Uncharacterized protein</fullName>
    </submittedName>
</protein>
<proteinExistence type="predicted"/>
<evidence type="ECO:0000313" key="2">
    <source>
        <dbReference type="Proteomes" id="UP000199136"/>
    </source>
</evidence>